<dbReference type="GO" id="GO:0032259">
    <property type="term" value="P:methylation"/>
    <property type="evidence" value="ECO:0007669"/>
    <property type="project" value="UniProtKB-KW"/>
</dbReference>
<dbReference type="AlphaFoldDB" id="A0A934R250"/>
<organism evidence="5 6">
    <name type="scientific">Luteolibacter yonseiensis</name>
    <dbReference type="NCBI Taxonomy" id="1144680"/>
    <lineage>
        <taxon>Bacteria</taxon>
        <taxon>Pseudomonadati</taxon>
        <taxon>Verrucomicrobiota</taxon>
        <taxon>Verrucomicrobiia</taxon>
        <taxon>Verrucomicrobiales</taxon>
        <taxon>Verrucomicrobiaceae</taxon>
        <taxon>Luteolibacter</taxon>
    </lineage>
</organism>
<proteinExistence type="predicted"/>
<dbReference type="PANTHER" id="PTHR32183">
    <property type="match status" value="1"/>
</dbReference>
<dbReference type="InterPro" id="IPR008854">
    <property type="entry name" value="TPMT"/>
</dbReference>
<keyword evidence="1" id="KW-0597">Phosphoprotein</keyword>
<sequence>MTDWENRYQAGDMPWEKGRAAPPLLELLEKSEPGMWGPGPVLVPGCGYGHDVRALGGLGVPVVGLDLSETAVARAREFSPAACGTYETGDFLDPAWREGKTFSAIWEHTCFCAIDPADRGRYAAAVAGCLPAGGLLAGVFFLNPFDAGEDASGPPFGTTLAELDEWFSPHFERIGGWVPERAYPGREGREWVGLFRKRA</sequence>
<dbReference type="SUPFAM" id="SSF53335">
    <property type="entry name" value="S-adenosyl-L-methionine-dependent methyltransferases"/>
    <property type="match status" value="1"/>
</dbReference>
<evidence type="ECO:0000256" key="3">
    <source>
        <dbReference type="ARBA" id="ARBA00022679"/>
    </source>
</evidence>
<protein>
    <submittedName>
        <fullName evidence="5">Methyltransferase domain-containing protein</fullName>
    </submittedName>
</protein>
<evidence type="ECO:0000256" key="4">
    <source>
        <dbReference type="ARBA" id="ARBA00022691"/>
    </source>
</evidence>
<keyword evidence="4" id="KW-0949">S-adenosyl-L-methionine</keyword>
<dbReference type="GO" id="GO:0008757">
    <property type="term" value="F:S-adenosylmethionine-dependent methyltransferase activity"/>
    <property type="evidence" value="ECO:0007669"/>
    <property type="project" value="InterPro"/>
</dbReference>
<evidence type="ECO:0000313" key="6">
    <source>
        <dbReference type="Proteomes" id="UP000600139"/>
    </source>
</evidence>
<name>A0A934R250_9BACT</name>
<dbReference type="PROSITE" id="PS51585">
    <property type="entry name" value="SAM_MT_TPMT"/>
    <property type="match status" value="1"/>
</dbReference>
<reference evidence="5" key="1">
    <citation type="submission" date="2021-01" db="EMBL/GenBank/DDBJ databases">
        <title>Modified the classification status of verrucomicrobia.</title>
        <authorList>
            <person name="Feng X."/>
        </authorList>
    </citation>
    <scope>NUCLEOTIDE SEQUENCE</scope>
    <source>
        <strain evidence="5">JCM 18052</strain>
    </source>
</reference>
<dbReference type="EMBL" id="JAENIK010000009">
    <property type="protein sequence ID" value="MBK1815576.1"/>
    <property type="molecule type" value="Genomic_DNA"/>
</dbReference>
<comment type="caution">
    <text evidence="5">The sequence shown here is derived from an EMBL/GenBank/DDBJ whole genome shotgun (WGS) entry which is preliminary data.</text>
</comment>
<dbReference type="RefSeq" id="WP_200350539.1">
    <property type="nucleotide sequence ID" value="NZ_BAABHZ010000008.1"/>
</dbReference>
<keyword evidence="6" id="KW-1185">Reference proteome</keyword>
<evidence type="ECO:0000256" key="2">
    <source>
        <dbReference type="ARBA" id="ARBA00022603"/>
    </source>
</evidence>
<evidence type="ECO:0000256" key="1">
    <source>
        <dbReference type="ARBA" id="ARBA00022553"/>
    </source>
</evidence>
<dbReference type="CDD" id="cd02440">
    <property type="entry name" value="AdoMet_MTases"/>
    <property type="match status" value="1"/>
</dbReference>
<dbReference type="Pfam" id="PF05724">
    <property type="entry name" value="TPMT"/>
    <property type="match status" value="1"/>
</dbReference>
<dbReference type="InterPro" id="IPR029063">
    <property type="entry name" value="SAM-dependent_MTases_sf"/>
</dbReference>
<keyword evidence="3" id="KW-0808">Transferase</keyword>
<keyword evidence="2 5" id="KW-0489">Methyltransferase</keyword>
<dbReference type="Proteomes" id="UP000600139">
    <property type="component" value="Unassembled WGS sequence"/>
</dbReference>
<evidence type="ECO:0000313" key="5">
    <source>
        <dbReference type="EMBL" id="MBK1815576.1"/>
    </source>
</evidence>
<gene>
    <name evidence="5" type="ORF">JIN84_08115</name>
</gene>
<dbReference type="Gene3D" id="3.40.50.150">
    <property type="entry name" value="Vaccinia Virus protein VP39"/>
    <property type="match status" value="1"/>
</dbReference>
<accession>A0A934R250</accession>
<dbReference type="PANTHER" id="PTHR32183:SF6">
    <property type="entry name" value="CYSTEINE SULFINATE DESULFINASE_CYSTEINE DESULFURASE AND RELATED ENZYMES"/>
    <property type="match status" value="1"/>
</dbReference>